<keyword evidence="4" id="KW-1185">Reference proteome</keyword>
<proteinExistence type="predicted"/>
<organism evidence="3 5">
    <name type="scientific">Uruburuella suis</name>
    <dbReference type="NCBI Taxonomy" id="252130"/>
    <lineage>
        <taxon>Bacteria</taxon>
        <taxon>Pseudomonadati</taxon>
        <taxon>Pseudomonadota</taxon>
        <taxon>Betaproteobacteria</taxon>
        <taxon>Neisseriales</taxon>
        <taxon>Neisseriaceae</taxon>
        <taxon>Uruburuella</taxon>
    </lineage>
</organism>
<accession>A0AAE9KHB6</accession>
<gene>
    <name evidence="2" type="ORF">EV680_10616</name>
    <name evidence="3" type="ORF">LVJ78_08395</name>
</gene>
<dbReference type="EMBL" id="CP091507">
    <property type="protein sequence ID" value="UOO78722.1"/>
    <property type="molecule type" value="Genomic_DNA"/>
</dbReference>
<dbReference type="Proteomes" id="UP000294721">
    <property type="component" value="Unassembled WGS sequence"/>
</dbReference>
<evidence type="ECO:0000313" key="5">
    <source>
        <dbReference type="Proteomes" id="UP000829756"/>
    </source>
</evidence>
<reference evidence="3" key="2">
    <citation type="submission" date="2021-12" db="EMBL/GenBank/DDBJ databases">
        <authorList>
            <person name="Veyrier F.J."/>
        </authorList>
    </citation>
    <scope>NUCLEOTIDE SEQUENCE</scope>
    <source>
        <strain evidence="3">1258/02</strain>
    </source>
</reference>
<evidence type="ECO:0000256" key="1">
    <source>
        <dbReference type="SAM" id="SignalP"/>
    </source>
</evidence>
<feature type="chain" id="PRO_5041904577" evidence="1">
    <location>
        <begin position="20"/>
        <end position="73"/>
    </location>
</feature>
<evidence type="ECO:0000313" key="3">
    <source>
        <dbReference type="EMBL" id="UOO78722.1"/>
    </source>
</evidence>
<dbReference type="KEGG" id="usu:LVJ78_08395"/>
<evidence type="ECO:0000313" key="4">
    <source>
        <dbReference type="Proteomes" id="UP000294721"/>
    </source>
</evidence>
<reference evidence="3" key="3">
    <citation type="journal article" date="2022" name="Res Sq">
        <title>Evolution of multicellular longitudinally dividing oral cavity symbionts (Neisseriaceae).</title>
        <authorList>
            <person name="Nyongesa S."/>
            <person name="Weber P."/>
            <person name="Bernet E."/>
            <person name="Pullido F."/>
            <person name="Nieckarz M."/>
            <person name="Delaby M."/>
            <person name="Nieves C."/>
            <person name="Viehboeck T."/>
            <person name="Krause N."/>
            <person name="Rivera-Millot A."/>
            <person name="Nakamura A."/>
            <person name="Vischer N."/>
            <person name="VanNieuwenhze M."/>
            <person name="Brun Y."/>
            <person name="Cava F."/>
            <person name="Bulgheresi S."/>
            <person name="Veyrier F."/>
        </authorList>
    </citation>
    <scope>NUCLEOTIDE SEQUENCE</scope>
    <source>
        <strain evidence="3">1258/02</strain>
    </source>
</reference>
<name>A0AAE9KHB6_9NEIS</name>
<sequence length="73" mass="8206">MYKTIICITALLLGGCMYADTPYGRVAAVDLPVHSSTTVNKTVTINAPPGTTVIYQDAEPVDYPRRRPYYRYY</sequence>
<protein>
    <submittedName>
        <fullName evidence="3">Methionine-binding protein</fullName>
    </submittedName>
</protein>
<dbReference type="RefSeq" id="WP_132953160.1">
    <property type="nucleotide sequence ID" value="NZ_CALJUB010000012.1"/>
</dbReference>
<dbReference type="EMBL" id="SLXE01000006">
    <property type="protein sequence ID" value="TCP07776.1"/>
    <property type="molecule type" value="Genomic_DNA"/>
</dbReference>
<dbReference type="PROSITE" id="PS51257">
    <property type="entry name" value="PROKAR_LIPOPROTEIN"/>
    <property type="match status" value="1"/>
</dbReference>
<feature type="signal peptide" evidence="1">
    <location>
        <begin position="1"/>
        <end position="19"/>
    </location>
</feature>
<reference evidence="2 4" key="1">
    <citation type="submission" date="2019-03" db="EMBL/GenBank/DDBJ databases">
        <title>Genomic Encyclopedia of Type Strains, Phase IV (KMG-IV): sequencing the most valuable type-strain genomes for metagenomic binning, comparative biology and taxonomic classification.</title>
        <authorList>
            <person name="Goeker M."/>
        </authorList>
    </citation>
    <scope>NUCLEOTIDE SEQUENCE [LARGE SCALE GENOMIC DNA]</scope>
    <source>
        <strain evidence="2 4">DSM 17474</strain>
    </source>
</reference>
<dbReference type="AlphaFoldDB" id="A0AAE9KHB6"/>
<evidence type="ECO:0000313" key="2">
    <source>
        <dbReference type="EMBL" id="TCP07776.1"/>
    </source>
</evidence>
<dbReference type="Proteomes" id="UP000829756">
    <property type="component" value="Chromosome"/>
</dbReference>
<keyword evidence="1" id="KW-0732">Signal</keyword>